<evidence type="ECO:0000256" key="1">
    <source>
        <dbReference type="ARBA" id="ARBA00004141"/>
    </source>
</evidence>
<evidence type="ECO:0000313" key="10">
    <source>
        <dbReference type="Proteomes" id="UP000253314"/>
    </source>
</evidence>
<comment type="caution">
    <text evidence="9">The sequence shown here is derived from an EMBL/GenBank/DDBJ whole genome shotgun (WGS) entry which is preliminary data.</text>
</comment>
<feature type="transmembrane region" description="Helical" evidence="8">
    <location>
        <begin position="337"/>
        <end position="356"/>
    </location>
</feature>
<keyword evidence="4" id="KW-0309">Germination</keyword>
<evidence type="ECO:0000313" key="9">
    <source>
        <dbReference type="EMBL" id="RBW71338.1"/>
    </source>
</evidence>
<organism evidence="9 10">
    <name type="scientific">Bacillus taeanensis</name>
    <dbReference type="NCBI Taxonomy" id="273032"/>
    <lineage>
        <taxon>Bacteria</taxon>
        <taxon>Bacillati</taxon>
        <taxon>Bacillota</taxon>
        <taxon>Bacilli</taxon>
        <taxon>Bacillales</taxon>
        <taxon>Bacillaceae</taxon>
        <taxon>Bacillus</taxon>
    </lineage>
</organism>
<keyword evidence="3" id="KW-0813">Transport</keyword>
<keyword evidence="7 8" id="KW-0472">Membrane</keyword>
<accession>A0A366Y0G6</accession>
<keyword evidence="10" id="KW-1185">Reference proteome</keyword>
<protein>
    <submittedName>
        <fullName evidence="9">Spore gernimation protein GerB</fullName>
    </submittedName>
</protein>
<dbReference type="GO" id="GO:0016020">
    <property type="term" value="C:membrane"/>
    <property type="evidence" value="ECO:0007669"/>
    <property type="project" value="UniProtKB-SubCell"/>
</dbReference>
<feature type="transmembrane region" description="Helical" evidence="8">
    <location>
        <begin position="270"/>
        <end position="289"/>
    </location>
</feature>
<dbReference type="NCBIfam" id="TIGR00912">
    <property type="entry name" value="2A0309"/>
    <property type="match status" value="1"/>
</dbReference>
<keyword evidence="6 8" id="KW-1133">Transmembrane helix</keyword>
<keyword evidence="5 8" id="KW-0812">Transmembrane</keyword>
<comment type="subcellular location">
    <subcellularLocation>
        <location evidence="1">Membrane</location>
        <topology evidence="1">Multi-pass membrane protein</topology>
    </subcellularLocation>
</comment>
<evidence type="ECO:0000256" key="6">
    <source>
        <dbReference type="ARBA" id="ARBA00022989"/>
    </source>
</evidence>
<reference evidence="9 10" key="1">
    <citation type="submission" date="2018-07" db="EMBL/GenBank/DDBJ databases">
        <title>Lottiidibacillus patelloidae gen. nov., sp. nov., isolated from the intestinal tract of a marine limpet and the reclassification of B. taeanensis BH030017T, B. algicola KMM 3737T and B. hwajinpoensis SW-72T as genus Lottiidibacillus.</title>
        <authorList>
            <person name="Liu R."/>
            <person name="Huang Z."/>
        </authorList>
    </citation>
    <scope>NUCLEOTIDE SEQUENCE [LARGE SCALE GENOMIC DNA]</scope>
    <source>
        <strain evidence="9 10">BH030017</strain>
    </source>
</reference>
<sequence>MPTAVKEELLISPFLAFFIVHSIQLGVGILGFQRHIAEIAGYDGWISVLLAGITIHLVVWIMYQLLNDHQNDLMLIHENIFGKWIGKLFSFVFMIYFIFIALTVLRTYLEVIQVWLFPQLNMWTFSLIFLILAYYIVSSGFRVVAGICFLGVILPMGLLVTLLFPLQHGHFANLFPVLDHPFSAILGATKEMVLSYLGFEVLLIVYPFLKNPEKSRKWTHYGAAFTTFIYLVVTLVTYTFYSEGQLAQTIWPTLTLWKIVSFPFLERFEYIGISIWAIVVLPNICLALWGASRIGKVIFSIKQRTIALILLPIIYVSNNLLTSREAIDMVNSNFAKVSFYLIYCYIPILLILQWIVNKVRKKA</sequence>
<dbReference type="OrthoDB" id="2380240at2"/>
<feature type="transmembrane region" description="Helical" evidence="8">
    <location>
        <begin position="301"/>
        <end position="317"/>
    </location>
</feature>
<dbReference type="Proteomes" id="UP000253314">
    <property type="component" value="Unassembled WGS sequence"/>
</dbReference>
<proteinExistence type="inferred from homology"/>
<dbReference type="GO" id="GO:0009847">
    <property type="term" value="P:spore germination"/>
    <property type="evidence" value="ECO:0007669"/>
    <property type="project" value="InterPro"/>
</dbReference>
<dbReference type="RefSeq" id="WP_113804042.1">
    <property type="nucleotide sequence ID" value="NZ_QOCW01000001.1"/>
</dbReference>
<feature type="transmembrane region" description="Helical" evidence="8">
    <location>
        <begin position="144"/>
        <end position="164"/>
    </location>
</feature>
<dbReference type="InterPro" id="IPR004761">
    <property type="entry name" value="Spore_GerAB"/>
</dbReference>
<feature type="transmembrane region" description="Helical" evidence="8">
    <location>
        <begin position="9"/>
        <end position="32"/>
    </location>
</feature>
<dbReference type="PANTHER" id="PTHR34975:SF2">
    <property type="entry name" value="SPORE GERMINATION PROTEIN A2"/>
    <property type="match status" value="1"/>
</dbReference>
<dbReference type="Pfam" id="PF03845">
    <property type="entry name" value="Spore_permease"/>
    <property type="match status" value="1"/>
</dbReference>
<dbReference type="PANTHER" id="PTHR34975">
    <property type="entry name" value="SPORE GERMINATION PROTEIN A2"/>
    <property type="match status" value="1"/>
</dbReference>
<evidence type="ECO:0000256" key="7">
    <source>
        <dbReference type="ARBA" id="ARBA00023136"/>
    </source>
</evidence>
<comment type="similarity">
    <text evidence="2">Belongs to the amino acid-polyamine-organocation (APC) superfamily. Spore germination protein (SGP) (TC 2.A.3.9) family.</text>
</comment>
<evidence type="ECO:0000256" key="2">
    <source>
        <dbReference type="ARBA" id="ARBA00007998"/>
    </source>
</evidence>
<feature type="transmembrane region" description="Helical" evidence="8">
    <location>
        <begin position="84"/>
        <end position="108"/>
    </location>
</feature>
<feature type="transmembrane region" description="Helical" evidence="8">
    <location>
        <begin position="184"/>
        <end position="209"/>
    </location>
</feature>
<gene>
    <name evidence="9" type="ORF">DS031_00885</name>
</gene>
<dbReference type="Gene3D" id="1.20.1740.10">
    <property type="entry name" value="Amino acid/polyamine transporter I"/>
    <property type="match status" value="1"/>
</dbReference>
<feature type="transmembrane region" description="Helical" evidence="8">
    <location>
        <begin position="44"/>
        <end position="63"/>
    </location>
</feature>
<evidence type="ECO:0000256" key="4">
    <source>
        <dbReference type="ARBA" id="ARBA00022544"/>
    </source>
</evidence>
<evidence type="ECO:0000256" key="3">
    <source>
        <dbReference type="ARBA" id="ARBA00022448"/>
    </source>
</evidence>
<evidence type="ECO:0000256" key="8">
    <source>
        <dbReference type="SAM" id="Phobius"/>
    </source>
</evidence>
<dbReference type="EMBL" id="QOCW01000001">
    <property type="protein sequence ID" value="RBW71338.1"/>
    <property type="molecule type" value="Genomic_DNA"/>
</dbReference>
<feature type="transmembrane region" description="Helical" evidence="8">
    <location>
        <begin position="120"/>
        <end position="137"/>
    </location>
</feature>
<dbReference type="AlphaFoldDB" id="A0A366Y0G6"/>
<evidence type="ECO:0000256" key="5">
    <source>
        <dbReference type="ARBA" id="ARBA00022692"/>
    </source>
</evidence>
<name>A0A366Y0G6_9BACI</name>
<feature type="transmembrane region" description="Helical" evidence="8">
    <location>
        <begin position="221"/>
        <end position="241"/>
    </location>
</feature>